<keyword evidence="4" id="KW-0560">Oxidoreductase</keyword>
<dbReference type="EMBL" id="CAUJNA010000957">
    <property type="protein sequence ID" value="CAJ1382915.1"/>
    <property type="molecule type" value="Genomic_DNA"/>
</dbReference>
<evidence type="ECO:0000256" key="6">
    <source>
        <dbReference type="SAM" id="MobiDB-lite"/>
    </source>
</evidence>
<keyword evidence="2" id="KW-0479">Metal-binding</keyword>
<keyword evidence="3" id="KW-0223">Dioxygenase</keyword>
<dbReference type="InterPro" id="IPR006620">
    <property type="entry name" value="Pro_4_hyd_alph"/>
</dbReference>
<dbReference type="InterPro" id="IPR005123">
    <property type="entry name" value="Oxoglu/Fe-dep_dioxygenase_dom"/>
</dbReference>
<dbReference type="GO" id="GO:0005506">
    <property type="term" value="F:iron ion binding"/>
    <property type="evidence" value="ECO:0007669"/>
    <property type="project" value="InterPro"/>
</dbReference>
<dbReference type="GO" id="GO:0004656">
    <property type="term" value="F:procollagen-proline 4-dioxygenase activity"/>
    <property type="evidence" value="ECO:0007669"/>
    <property type="project" value="TreeGrafter"/>
</dbReference>
<dbReference type="GO" id="GO:0005783">
    <property type="term" value="C:endoplasmic reticulum"/>
    <property type="evidence" value="ECO:0007669"/>
    <property type="project" value="TreeGrafter"/>
</dbReference>
<evidence type="ECO:0000259" key="7">
    <source>
        <dbReference type="PROSITE" id="PS51471"/>
    </source>
</evidence>
<name>A0AA36IA37_9DINO</name>
<evidence type="ECO:0000256" key="3">
    <source>
        <dbReference type="ARBA" id="ARBA00022964"/>
    </source>
</evidence>
<dbReference type="Gene3D" id="2.60.120.620">
    <property type="entry name" value="q2cbj1_9rhob like domain"/>
    <property type="match status" value="1"/>
</dbReference>
<comment type="caution">
    <text evidence="8">The sequence shown here is derived from an EMBL/GenBank/DDBJ whole genome shotgun (WGS) entry which is preliminary data.</text>
</comment>
<feature type="region of interest" description="Disordered" evidence="6">
    <location>
        <begin position="43"/>
        <end position="68"/>
    </location>
</feature>
<keyword evidence="9" id="KW-1185">Reference proteome</keyword>
<dbReference type="PROSITE" id="PS51471">
    <property type="entry name" value="FE2OG_OXY"/>
    <property type="match status" value="1"/>
</dbReference>
<evidence type="ECO:0000256" key="4">
    <source>
        <dbReference type="ARBA" id="ARBA00023002"/>
    </source>
</evidence>
<evidence type="ECO:0000256" key="5">
    <source>
        <dbReference type="ARBA" id="ARBA00023004"/>
    </source>
</evidence>
<evidence type="ECO:0000313" key="8">
    <source>
        <dbReference type="EMBL" id="CAJ1382915.1"/>
    </source>
</evidence>
<dbReference type="PANTHER" id="PTHR10869">
    <property type="entry name" value="PROLYL 4-HYDROXYLASE ALPHA SUBUNIT"/>
    <property type="match status" value="1"/>
</dbReference>
<proteinExistence type="predicted"/>
<sequence length="272" mass="30025">MGNSVGSREATGAELAEGLSLAGRPLQPPNFVNTGWKVGQKFTAEDDPDRTSLPWAAPSFISRKDPTSQKTWAEELPISSKTGFARLVHGALDEEDCAELVQCINQKGFTPALLNIGGGRQRLEPEARDGWRAIVDCEELGGWLLEALRPHLPEIHQDRRLVDLNGRCRILCYTPGQEFGPHYDATYTRPRPDPRAGDCSLITVQLYLHDVPEGSGGETAFLGRRGEEDVACQPRVGSVLIFTQNLLHAGCLLKKGLKYTLRTEAMYRRMTA</sequence>
<evidence type="ECO:0000256" key="2">
    <source>
        <dbReference type="ARBA" id="ARBA00022723"/>
    </source>
</evidence>
<dbReference type="InterPro" id="IPR044862">
    <property type="entry name" value="Pro_4_hyd_alph_FE2OG_OXY"/>
</dbReference>
<dbReference type="AlphaFoldDB" id="A0AA36IA37"/>
<dbReference type="Proteomes" id="UP001178507">
    <property type="component" value="Unassembled WGS sequence"/>
</dbReference>
<dbReference type="SMART" id="SM00702">
    <property type="entry name" value="P4Hc"/>
    <property type="match status" value="1"/>
</dbReference>
<dbReference type="Pfam" id="PF13640">
    <property type="entry name" value="2OG-FeII_Oxy_3"/>
    <property type="match status" value="1"/>
</dbReference>
<evidence type="ECO:0000256" key="1">
    <source>
        <dbReference type="ARBA" id="ARBA00001961"/>
    </source>
</evidence>
<dbReference type="GO" id="GO:0031418">
    <property type="term" value="F:L-ascorbic acid binding"/>
    <property type="evidence" value="ECO:0007669"/>
    <property type="project" value="InterPro"/>
</dbReference>
<reference evidence="8" key="1">
    <citation type="submission" date="2023-08" db="EMBL/GenBank/DDBJ databases">
        <authorList>
            <person name="Chen Y."/>
            <person name="Shah S."/>
            <person name="Dougan E. K."/>
            <person name="Thang M."/>
            <person name="Chan C."/>
        </authorList>
    </citation>
    <scope>NUCLEOTIDE SEQUENCE</scope>
</reference>
<gene>
    <name evidence="8" type="ORF">EVOR1521_LOCUS10171</name>
</gene>
<organism evidence="8 9">
    <name type="scientific">Effrenium voratum</name>
    <dbReference type="NCBI Taxonomy" id="2562239"/>
    <lineage>
        <taxon>Eukaryota</taxon>
        <taxon>Sar</taxon>
        <taxon>Alveolata</taxon>
        <taxon>Dinophyceae</taxon>
        <taxon>Suessiales</taxon>
        <taxon>Symbiodiniaceae</taxon>
        <taxon>Effrenium</taxon>
    </lineage>
</organism>
<evidence type="ECO:0000313" key="9">
    <source>
        <dbReference type="Proteomes" id="UP001178507"/>
    </source>
</evidence>
<dbReference type="PANTHER" id="PTHR10869:SF241">
    <property type="entry name" value="FE2OG DIOXYGENASE DOMAIN-CONTAINING PROTEIN"/>
    <property type="match status" value="1"/>
</dbReference>
<dbReference type="InterPro" id="IPR045054">
    <property type="entry name" value="P4HA-like"/>
</dbReference>
<feature type="domain" description="Fe2OG dioxygenase" evidence="7">
    <location>
        <begin position="164"/>
        <end position="271"/>
    </location>
</feature>
<accession>A0AA36IA37</accession>
<keyword evidence="5" id="KW-0408">Iron</keyword>
<dbReference type="SUPFAM" id="SSF51197">
    <property type="entry name" value="Clavaminate synthase-like"/>
    <property type="match status" value="1"/>
</dbReference>
<comment type="cofactor">
    <cofactor evidence="1">
        <name>L-ascorbate</name>
        <dbReference type="ChEBI" id="CHEBI:38290"/>
    </cofactor>
</comment>
<protein>
    <recommendedName>
        <fullName evidence="7">Fe2OG dioxygenase domain-containing protein</fullName>
    </recommendedName>
</protein>